<comment type="caution">
    <text evidence="2">The sequence shown here is derived from an EMBL/GenBank/DDBJ whole genome shotgun (WGS) entry which is preliminary data.</text>
</comment>
<feature type="signal peptide" evidence="1">
    <location>
        <begin position="1"/>
        <end position="31"/>
    </location>
</feature>
<reference evidence="2" key="1">
    <citation type="submission" date="2021-03" db="EMBL/GenBank/DDBJ databases">
        <title>Molecular epidemiology and mechanisms of colistin and carbapenem resistance in Enterobacteriaceae from clinical isolates, the environment and porcine samples in Pretoria, South Africa.</title>
        <authorList>
            <person name="Bogoshi D."/>
            <person name="Mbelle N.M."/>
            <person name="Naidoo V."/>
            <person name="Osei Sekyere J."/>
        </authorList>
    </citation>
    <scope>NUCLEOTIDE SEQUENCE</scope>
    <source>
        <strain evidence="2">C034</strain>
    </source>
</reference>
<evidence type="ECO:0000313" key="2">
    <source>
        <dbReference type="EMBL" id="MBO2029733.1"/>
    </source>
</evidence>
<evidence type="ECO:0000256" key="1">
    <source>
        <dbReference type="SAM" id="SignalP"/>
    </source>
</evidence>
<dbReference type="Proteomes" id="UP000664620">
    <property type="component" value="Unassembled WGS sequence"/>
</dbReference>
<evidence type="ECO:0000313" key="3">
    <source>
        <dbReference type="Proteomes" id="UP000664620"/>
    </source>
</evidence>
<sequence length="62" mass="6256">MLRVCAGKLTILRASAALCLSLCGGATLAQAYGSAPLRSPDKAFTPPSGIPACAALSQLRQP</sequence>
<organism evidence="2 3">
    <name type="scientific">Klebsiella pneumoniae</name>
    <dbReference type="NCBI Taxonomy" id="573"/>
    <lineage>
        <taxon>Bacteria</taxon>
        <taxon>Pseudomonadati</taxon>
        <taxon>Pseudomonadota</taxon>
        <taxon>Gammaproteobacteria</taxon>
        <taxon>Enterobacterales</taxon>
        <taxon>Enterobacteriaceae</taxon>
        <taxon>Klebsiella/Raoultella group</taxon>
        <taxon>Klebsiella</taxon>
        <taxon>Klebsiella pneumoniae complex</taxon>
    </lineage>
</organism>
<name>A0A939NQE3_KLEPN</name>
<proteinExistence type="predicted"/>
<feature type="chain" id="PRO_5037681941" evidence="1">
    <location>
        <begin position="32"/>
        <end position="62"/>
    </location>
</feature>
<protein>
    <submittedName>
        <fullName evidence="2">Uncharacterized protein</fullName>
    </submittedName>
</protein>
<dbReference type="EMBL" id="JAGETO010000248">
    <property type="protein sequence ID" value="MBO2029733.1"/>
    <property type="molecule type" value="Genomic_DNA"/>
</dbReference>
<dbReference type="AlphaFoldDB" id="A0A939NQE3"/>
<gene>
    <name evidence="2" type="ORF">J4734_28810</name>
</gene>
<accession>A0A939NQE3</accession>
<keyword evidence="1" id="KW-0732">Signal</keyword>